<name>A0A6C0BRJ4_9ZZZZ</name>
<accession>A0A6C0BRJ4</accession>
<organism evidence="1">
    <name type="scientific">viral metagenome</name>
    <dbReference type="NCBI Taxonomy" id="1070528"/>
    <lineage>
        <taxon>unclassified sequences</taxon>
        <taxon>metagenomes</taxon>
        <taxon>organismal metagenomes</taxon>
    </lineage>
</organism>
<dbReference type="EMBL" id="MN739215">
    <property type="protein sequence ID" value="QHS94008.1"/>
    <property type="molecule type" value="Genomic_DNA"/>
</dbReference>
<protein>
    <submittedName>
        <fullName evidence="1">Uncharacterized protein</fullName>
    </submittedName>
</protein>
<evidence type="ECO:0000313" key="1">
    <source>
        <dbReference type="EMBL" id="QHS94008.1"/>
    </source>
</evidence>
<sequence length="142" mass="17228">MEIIPLLQSKCLPNDIIFHHIYDKLCRIKIINKEMKDAIIHDHYRFKKILLMYYNNTSNYSRNKKDDDYFLIWLENDLVGILNDDYSLCDGLTENLKKEWPTLTKDYLLGGDIDHIQKKVYELWKNMTPYKRTIMYERTMLV</sequence>
<dbReference type="AlphaFoldDB" id="A0A6C0BRJ4"/>
<proteinExistence type="predicted"/>
<reference evidence="1" key="1">
    <citation type="journal article" date="2020" name="Nature">
        <title>Giant virus diversity and host interactions through global metagenomics.</title>
        <authorList>
            <person name="Schulz F."/>
            <person name="Roux S."/>
            <person name="Paez-Espino D."/>
            <person name="Jungbluth S."/>
            <person name="Walsh D.A."/>
            <person name="Denef V.J."/>
            <person name="McMahon K.D."/>
            <person name="Konstantinidis K.T."/>
            <person name="Eloe-Fadrosh E.A."/>
            <person name="Kyrpides N.C."/>
            <person name="Woyke T."/>
        </authorList>
    </citation>
    <scope>NUCLEOTIDE SEQUENCE</scope>
    <source>
        <strain evidence="1">GVMAG-M-3300018416-26</strain>
    </source>
</reference>